<evidence type="ECO:0000313" key="2">
    <source>
        <dbReference type="Proteomes" id="UP000023755"/>
    </source>
</evidence>
<gene>
    <name evidence="1" type="ORF">NHE_0506</name>
</gene>
<name>X5H439_9RICK</name>
<protein>
    <submittedName>
        <fullName evidence="1">Uncharacterized protein</fullName>
    </submittedName>
</protein>
<dbReference type="Proteomes" id="UP000023755">
    <property type="component" value="Chromosome"/>
</dbReference>
<dbReference type="EMBL" id="CP007481">
    <property type="protein sequence ID" value="AHX11448.1"/>
    <property type="molecule type" value="Genomic_DNA"/>
</dbReference>
<dbReference type="InterPro" id="IPR007763">
    <property type="entry name" value="NDUFA12"/>
</dbReference>
<proteinExistence type="predicted"/>
<dbReference type="Pfam" id="PF05071">
    <property type="entry name" value="NDUFA12"/>
    <property type="match status" value="1"/>
</dbReference>
<dbReference type="HOGENOM" id="CLU_2494719_0_0_5"/>
<dbReference type="AlphaFoldDB" id="X5H439"/>
<evidence type="ECO:0000313" key="1">
    <source>
        <dbReference type="EMBL" id="AHX11448.1"/>
    </source>
</evidence>
<dbReference type="KEGG" id="nhm:NHE_0506"/>
<keyword evidence="2" id="KW-1185">Reference proteome</keyword>
<dbReference type="STRING" id="1286528.NHE_0506"/>
<dbReference type="PANTHER" id="PTHR12910">
    <property type="entry name" value="NADH-UBIQUINONE OXIDOREDUCTASE SUBUNIT B17.2"/>
    <property type="match status" value="1"/>
</dbReference>
<dbReference type="RefSeq" id="WP_038559552.1">
    <property type="nucleotide sequence ID" value="NZ_CP007481.1"/>
</dbReference>
<accession>X5H439</accession>
<organism evidence="1 2">
    <name type="scientific">Neorickettsia helminthoeca str. Oregon</name>
    <dbReference type="NCBI Taxonomy" id="1286528"/>
    <lineage>
        <taxon>Bacteria</taxon>
        <taxon>Pseudomonadati</taxon>
        <taxon>Pseudomonadota</taxon>
        <taxon>Alphaproteobacteria</taxon>
        <taxon>Rickettsiales</taxon>
        <taxon>Anaplasmataceae</taxon>
        <taxon>Neorickettsia</taxon>
    </lineage>
</organism>
<dbReference type="OrthoDB" id="9795340at2"/>
<sequence length="86" mass="10011">MFYRDTFVGKDASGNRYYKKGTKRFVVYASKDCDPTTISTKWYLWLHNASDLLPTVSQDLPIGSSEDIEEVLVKKPMDTYIPWRPE</sequence>
<reference evidence="1 2" key="1">
    <citation type="submission" date="2014-03" db="EMBL/GenBank/DDBJ databases">
        <title>Sequencing and Comparison of Genomes and Transcriptome Profiles of Human Ehrlichiosis Agents.</title>
        <authorList>
            <person name="Lin M."/>
            <person name="Daugherty S.C."/>
            <person name="Nagaraj S."/>
            <person name="Cheng Z."/>
            <person name="Xiong Q."/>
            <person name="Lin F.-Y."/>
            <person name="Sengamalay N."/>
            <person name="Ott S."/>
            <person name="Godinez A."/>
            <person name="Tallon L.J."/>
            <person name="Sadzewicz L."/>
            <person name="Fraser C.M."/>
            <person name="Dunning Hotopp J.C."/>
            <person name="Rikihisa Y."/>
        </authorList>
    </citation>
    <scope>NUCLEOTIDE SEQUENCE [LARGE SCALE GENOMIC DNA]</scope>
    <source>
        <strain evidence="1 2">Oregon</strain>
    </source>
</reference>
<dbReference type="GO" id="GO:0045271">
    <property type="term" value="C:respiratory chain complex I"/>
    <property type="evidence" value="ECO:0007669"/>
    <property type="project" value="InterPro"/>
</dbReference>